<dbReference type="OrthoDB" id="9990035at2759"/>
<dbReference type="PANTHER" id="PTHR19143:SF225">
    <property type="entry name" value="MICROFIBRIL-ASSOCIATED GLYCOPROTEIN 4"/>
    <property type="match status" value="1"/>
</dbReference>
<dbReference type="InterPro" id="IPR050373">
    <property type="entry name" value="Fibrinogen_C-term_domain"/>
</dbReference>
<dbReference type="PROSITE" id="PS51406">
    <property type="entry name" value="FIBRINOGEN_C_2"/>
    <property type="match status" value="1"/>
</dbReference>
<name>A0A8J0SXQ4_XENTR</name>
<dbReference type="GO" id="GO:0048251">
    <property type="term" value="P:elastic fiber assembly"/>
    <property type="evidence" value="ECO:0000318"/>
    <property type="project" value="GO_Central"/>
</dbReference>
<dbReference type="Gene3D" id="3.90.215.10">
    <property type="entry name" value="Gamma Fibrinogen, chain A, domain 1"/>
    <property type="match status" value="1"/>
</dbReference>
<proteinExistence type="predicted"/>
<gene>
    <name evidence="4 5" type="primary">LOC100488486</name>
</gene>
<evidence type="ECO:0000313" key="5">
    <source>
        <dbReference type="Xenbase" id="XB-GENE-29079231"/>
    </source>
</evidence>
<protein>
    <submittedName>
        <fullName evidence="4">Microfibril-associated glycoprotein 4-like</fullName>
    </submittedName>
</protein>
<dbReference type="RefSeq" id="XP_012826223.1">
    <property type="nucleotide sequence ID" value="XM_012970769.3"/>
</dbReference>
<organism evidence="3 4">
    <name type="scientific">Xenopus tropicalis</name>
    <name type="common">Western clawed frog</name>
    <name type="synonym">Silurana tropicalis</name>
    <dbReference type="NCBI Taxonomy" id="8364"/>
    <lineage>
        <taxon>Eukaryota</taxon>
        <taxon>Metazoa</taxon>
        <taxon>Chordata</taxon>
        <taxon>Craniata</taxon>
        <taxon>Vertebrata</taxon>
        <taxon>Euteleostomi</taxon>
        <taxon>Amphibia</taxon>
        <taxon>Batrachia</taxon>
        <taxon>Anura</taxon>
        <taxon>Pipoidea</taxon>
        <taxon>Pipidae</taxon>
        <taxon>Xenopodinae</taxon>
        <taxon>Xenopus</taxon>
        <taxon>Silurana</taxon>
    </lineage>
</organism>
<dbReference type="SUPFAM" id="SSF56496">
    <property type="entry name" value="Fibrinogen C-terminal domain-like"/>
    <property type="match status" value="1"/>
</dbReference>
<dbReference type="Proteomes" id="UP000008143">
    <property type="component" value="Chromosome 9"/>
</dbReference>
<dbReference type="InterPro" id="IPR014716">
    <property type="entry name" value="Fibrinogen_a/b/g_C_1"/>
</dbReference>
<dbReference type="GO" id="GO:0005615">
    <property type="term" value="C:extracellular space"/>
    <property type="evidence" value="ECO:0000318"/>
    <property type="project" value="GO_Central"/>
</dbReference>
<dbReference type="KEGG" id="xtr:100488486"/>
<dbReference type="NCBIfam" id="NF040941">
    <property type="entry name" value="GGGWT_bact"/>
    <property type="match status" value="1"/>
</dbReference>
<keyword evidence="3" id="KW-1185">Reference proteome</keyword>
<dbReference type="InterPro" id="IPR036056">
    <property type="entry name" value="Fibrinogen-like_C"/>
</dbReference>
<dbReference type="CDD" id="cd00087">
    <property type="entry name" value="FReD"/>
    <property type="match status" value="1"/>
</dbReference>
<keyword evidence="1" id="KW-1015">Disulfide bond</keyword>
<evidence type="ECO:0000313" key="4">
    <source>
        <dbReference type="RefSeq" id="XP_012826223.1"/>
    </source>
</evidence>
<dbReference type="AlphaFoldDB" id="A0A8J0SXQ4"/>
<sequence>MAIIHLCQHTCHPFDCSDVYEEGITSDGVYLIYPAGPYSNPVSVYCDMSSSGGPWTVFQKRFDGSVNFFRGWREYQSGFGQANKEYWLGLHNIYLLTLTKPSWLRIDLEDFENNTRFATYKDFSLSRFAISPEEDGYRLNIAGFEEGDKSNPIGDSFGWHNGMPFSTFDNDRDNTTENCANSYKGGFWYRHCHASNLNGRYLGGHNNQYAVGLVWNSWKGHNYSLKRSEMKIARSKP</sequence>
<evidence type="ECO:0000259" key="2">
    <source>
        <dbReference type="PROSITE" id="PS51406"/>
    </source>
</evidence>
<reference evidence="4" key="1">
    <citation type="submission" date="2025-08" db="UniProtKB">
        <authorList>
            <consortium name="RefSeq"/>
        </authorList>
    </citation>
    <scope>IDENTIFICATION</scope>
    <source>
        <strain evidence="4">Nigerian</strain>
        <tissue evidence="4">Liver and blood</tissue>
    </source>
</reference>
<dbReference type="OMA" id="NCHHANI"/>
<dbReference type="Xenbase" id="XB-GENE-29079231">
    <property type="gene designation" value="LOC100488486"/>
</dbReference>
<dbReference type="GeneID" id="100488486"/>
<evidence type="ECO:0000256" key="1">
    <source>
        <dbReference type="ARBA" id="ARBA00023157"/>
    </source>
</evidence>
<dbReference type="Pfam" id="PF00147">
    <property type="entry name" value="Fibrinogen_C"/>
    <property type="match status" value="1"/>
</dbReference>
<dbReference type="FunFam" id="3.90.215.10:FF:000001">
    <property type="entry name" value="Tenascin isoform 1"/>
    <property type="match status" value="1"/>
</dbReference>
<feature type="domain" description="Fibrinogen C-terminal" evidence="2">
    <location>
        <begin position="7"/>
        <end position="236"/>
    </location>
</feature>
<dbReference type="PANTHER" id="PTHR19143">
    <property type="entry name" value="FIBRINOGEN/TENASCIN/ANGIOPOEITIN"/>
    <property type="match status" value="1"/>
</dbReference>
<evidence type="ECO:0000313" key="3">
    <source>
        <dbReference type="Proteomes" id="UP000008143"/>
    </source>
</evidence>
<dbReference type="InterPro" id="IPR002181">
    <property type="entry name" value="Fibrinogen_a/b/g_C_dom"/>
</dbReference>
<accession>A0A8J0SXQ4</accession>
<dbReference type="AGR" id="Xenbase:XB-GENE-29079231"/>
<dbReference type="SMART" id="SM00186">
    <property type="entry name" value="FBG"/>
    <property type="match status" value="1"/>
</dbReference>